<keyword evidence="1" id="KW-0472">Membrane</keyword>
<proteinExistence type="predicted"/>
<feature type="transmembrane region" description="Helical" evidence="1">
    <location>
        <begin position="102"/>
        <end position="123"/>
    </location>
</feature>
<accession>A0A5C1I0M0</accession>
<dbReference type="EMBL" id="CP043450">
    <property type="protein sequence ID" value="QEM11717.1"/>
    <property type="molecule type" value="Genomic_DNA"/>
</dbReference>
<evidence type="ECO:0000313" key="2">
    <source>
        <dbReference type="EMBL" id="QEM11717.1"/>
    </source>
</evidence>
<protein>
    <submittedName>
        <fullName evidence="2">Uncharacterized protein</fullName>
    </submittedName>
</protein>
<dbReference type="OrthoDB" id="878772at2"/>
<keyword evidence="1" id="KW-1133">Transmembrane helix</keyword>
<keyword evidence="1" id="KW-0812">Transmembrane</keyword>
<feature type="transmembrane region" description="Helical" evidence="1">
    <location>
        <begin position="42"/>
        <end position="60"/>
    </location>
</feature>
<gene>
    <name evidence="2" type="ORF">DEO27_017345</name>
</gene>
<name>A0A5C1I0M0_9SPHI</name>
<organism evidence="2 3">
    <name type="scientific">Mucilaginibacter rubeus</name>
    <dbReference type="NCBI Taxonomy" id="2027860"/>
    <lineage>
        <taxon>Bacteria</taxon>
        <taxon>Pseudomonadati</taxon>
        <taxon>Bacteroidota</taxon>
        <taxon>Sphingobacteriia</taxon>
        <taxon>Sphingobacteriales</taxon>
        <taxon>Sphingobacteriaceae</taxon>
        <taxon>Mucilaginibacter</taxon>
    </lineage>
</organism>
<dbReference type="AlphaFoldDB" id="A0A5C1I0M0"/>
<feature type="transmembrane region" description="Helical" evidence="1">
    <location>
        <begin position="67"/>
        <end position="90"/>
    </location>
</feature>
<keyword evidence="3" id="KW-1185">Reference proteome</keyword>
<dbReference type="Proteomes" id="UP000251402">
    <property type="component" value="Chromosome"/>
</dbReference>
<dbReference type="KEGG" id="mrub:DEO27_017345"/>
<dbReference type="RefSeq" id="WP_146749965.1">
    <property type="nucleotide sequence ID" value="NZ_CP043450.1"/>
</dbReference>
<evidence type="ECO:0000256" key="1">
    <source>
        <dbReference type="SAM" id="Phobius"/>
    </source>
</evidence>
<sequence>MLKVSNLIGIKAESGGLLKLILLWLPRPISGLDLFKTQFFRYLFHFATGAAMVFVYHLTLEKSTIRVFWKGVVFSCFPWLVNGLIVLPLLHQGVLGIGQLSVSGIIYFFFANLAFGLSLVYVMKILKHP</sequence>
<evidence type="ECO:0000313" key="3">
    <source>
        <dbReference type="Proteomes" id="UP000251402"/>
    </source>
</evidence>
<reference evidence="2" key="1">
    <citation type="submission" date="2019-08" db="EMBL/GenBank/DDBJ databases">
        <title>Comparative genome analysis confer to the adaptation heavy metal polluted environment.</title>
        <authorList>
            <person name="Li Y."/>
        </authorList>
    </citation>
    <scope>NUCLEOTIDE SEQUENCE [LARGE SCALE GENOMIC DNA]</scope>
    <source>
        <strain evidence="2">P1</strain>
    </source>
</reference>